<evidence type="ECO:0000313" key="2">
    <source>
        <dbReference type="EMBL" id="KAK6620304.1"/>
    </source>
</evidence>
<gene>
    <name evidence="2" type="ORF">RUM44_006705</name>
</gene>
<dbReference type="Proteomes" id="UP001359485">
    <property type="component" value="Unassembled WGS sequence"/>
</dbReference>
<keyword evidence="3" id="KW-1185">Reference proteome</keyword>
<feature type="region of interest" description="Disordered" evidence="1">
    <location>
        <begin position="19"/>
        <end position="75"/>
    </location>
</feature>
<organism evidence="2 3">
    <name type="scientific">Polyplax serrata</name>
    <name type="common">Common mouse louse</name>
    <dbReference type="NCBI Taxonomy" id="468196"/>
    <lineage>
        <taxon>Eukaryota</taxon>
        <taxon>Metazoa</taxon>
        <taxon>Ecdysozoa</taxon>
        <taxon>Arthropoda</taxon>
        <taxon>Hexapoda</taxon>
        <taxon>Insecta</taxon>
        <taxon>Pterygota</taxon>
        <taxon>Neoptera</taxon>
        <taxon>Paraneoptera</taxon>
        <taxon>Psocodea</taxon>
        <taxon>Troctomorpha</taxon>
        <taxon>Phthiraptera</taxon>
        <taxon>Anoplura</taxon>
        <taxon>Polyplacidae</taxon>
        <taxon>Polyplax</taxon>
    </lineage>
</organism>
<dbReference type="EMBL" id="JAWJWF010000048">
    <property type="protein sequence ID" value="KAK6620304.1"/>
    <property type="molecule type" value="Genomic_DNA"/>
</dbReference>
<comment type="caution">
    <text evidence="2">The sequence shown here is derived from an EMBL/GenBank/DDBJ whole genome shotgun (WGS) entry which is preliminary data.</text>
</comment>
<accession>A0ABR1AIV7</accession>
<name>A0ABR1AIV7_POLSC</name>
<proteinExistence type="predicted"/>
<reference evidence="2 3" key="1">
    <citation type="submission" date="2023-09" db="EMBL/GenBank/DDBJ databases">
        <title>Genomes of two closely related lineages of the louse Polyplax serrata with different host specificities.</title>
        <authorList>
            <person name="Martinu J."/>
            <person name="Tarabai H."/>
            <person name="Stefka J."/>
            <person name="Hypsa V."/>
        </authorList>
    </citation>
    <scope>NUCLEOTIDE SEQUENCE [LARGE SCALE GENOMIC DNA]</scope>
    <source>
        <strain evidence="2">98ZLc_SE</strain>
    </source>
</reference>
<protein>
    <submittedName>
        <fullName evidence="2">Uncharacterized protein</fullName>
    </submittedName>
</protein>
<evidence type="ECO:0000313" key="3">
    <source>
        <dbReference type="Proteomes" id="UP001359485"/>
    </source>
</evidence>
<sequence>MQNRRSTWLGTNRQDKLDLNYNGEQIEETPPLEFLGTPKMRQRRAPNVSKTEKKTEWSPEVQEYDSNDENHVENT</sequence>
<evidence type="ECO:0000256" key="1">
    <source>
        <dbReference type="SAM" id="MobiDB-lite"/>
    </source>
</evidence>